<reference evidence="5" key="1">
    <citation type="journal article" date="2019" name="Int. J. Syst. Evol. Microbiol.">
        <title>The Global Catalogue of Microorganisms (GCM) 10K type strain sequencing project: providing services to taxonomists for standard genome sequencing and annotation.</title>
        <authorList>
            <consortium name="The Broad Institute Genomics Platform"/>
            <consortium name="The Broad Institute Genome Sequencing Center for Infectious Disease"/>
            <person name="Wu L."/>
            <person name="Ma J."/>
        </authorList>
    </citation>
    <scope>NUCLEOTIDE SEQUENCE [LARGE SCALE GENOMIC DNA]</scope>
    <source>
        <strain evidence="5">KCTC 52237</strain>
    </source>
</reference>
<evidence type="ECO:0000313" key="4">
    <source>
        <dbReference type="EMBL" id="MFC3115116.1"/>
    </source>
</evidence>
<dbReference type="Proteomes" id="UP001595555">
    <property type="component" value="Unassembled WGS sequence"/>
</dbReference>
<sequence>MKYTKLSPLMISLLLAACGGGGGGDSSTPAANNGSSSAPAAAKTEVTQGMVTGFGSVIVNGVHYDVGSAAIDVDGKSLVESDLKVGQIVRITGTLNADGKTGKATKLEGETQLVGPITSIDLDAGVLVALGQTILLTADTFYDDDMTASQLKVGDIIEVSSYLNSEGVMVATRIDWEDDDDSFQLSGVISALDTLNKTFVINGTLVDYSNATLAALRGAVLEDGLKLRVTGDYNGDVFTARGNLHPSHLGFKRSDDFDDDDDLEIKLSGPVADLIPGVSFTINGVLVLINGNTDFEDGTAADLVDGVMVEIEAQLDANQNLVAEEIELNYRAKISSKGLLESVDLTANTLVVNGMVFEVTEDTSFNDRSREKVRFFDIQDLRTGDTLHLRGYTIAATATTAERHIASRIERHNPHAFGNDDWKLEIEGLVEAVGLNSITVEGQVIQISPLTRIEGFRNMDLFLAAALGREVEVRALTQNGVATAIRIELEDEDDDDDGNDDDNHDDNETSSSSSSSSSSQASSSSEASESESSSSSSQASESSENSESSESSSGDDDGETSSSSSLSN</sequence>
<dbReference type="Pfam" id="PF18914">
    <property type="entry name" value="DUF5666"/>
    <property type="match status" value="6"/>
</dbReference>
<comment type="caution">
    <text evidence="4">The sequence shown here is derived from an EMBL/GenBank/DDBJ whole genome shotgun (WGS) entry which is preliminary data.</text>
</comment>
<feature type="domain" description="DUF5666" evidence="3">
    <location>
        <begin position="337"/>
        <end position="402"/>
    </location>
</feature>
<dbReference type="RefSeq" id="WP_378117119.1">
    <property type="nucleotide sequence ID" value="NZ_JBHRTF010000003.1"/>
</dbReference>
<feature type="domain" description="DUF5666" evidence="3">
    <location>
        <begin position="51"/>
        <end position="107"/>
    </location>
</feature>
<feature type="region of interest" description="Disordered" evidence="1">
    <location>
        <begin position="487"/>
        <end position="568"/>
    </location>
</feature>
<keyword evidence="5" id="KW-1185">Reference proteome</keyword>
<feature type="domain" description="DUF5666" evidence="3">
    <location>
        <begin position="187"/>
        <end position="240"/>
    </location>
</feature>
<evidence type="ECO:0000256" key="1">
    <source>
        <dbReference type="SAM" id="MobiDB-lite"/>
    </source>
</evidence>
<organism evidence="4 5">
    <name type="scientific">Cellvibrio fontiphilus</name>
    <dbReference type="NCBI Taxonomy" id="1815559"/>
    <lineage>
        <taxon>Bacteria</taxon>
        <taxon>Pseudomonadati</taxon>
        <taxon>Pseudomonadota</taxon>
        <taxon>Gammaproteobacteria</taxon>
        <taxon>Cellvibrionales</taxon>
        <taxon>Cellvibrionaceae</taxon>
        <taxon>Cellvibrio</taxon>
    </lineage>
</organism>
<evidence type="ECO:0000259" key="3">
    <source>
        <dbReference type="Pfam" id="PF18914"/>
    </source>
</evidence>
<evidence type="ECO:0000256" key="2">
    <source>
        <dbReference type="SAM" id="SignalP"/>
    </source>
</evidence>
<feature type="chain" id="PRO_5045455540" evidence="2">
    <location>
        <begin position="24"/>
        <end position="568"/>
    </location>
</feature>
<evidence type="ECO:0000313" key="5">
    <source>
        <dbReference type="Proteomes" id="UP001595555"/>
    </source>
</evidence>
<feature type="compositionally biased region" description="Acidic residues" evidence="1">
    <location>
        <begin position="489"/>
        <end position="505"/>
    </location>
</feature>
<gene>
    <name evidence="4" type="ORF">ACFODX_06075</name>
</gene>
<keyword evidence="2" id="KW-0732">Signal</keyword>
<feature type="domain" description="DUF5666" evidence="3">
    <location>
        <begin position="269"/>
        <end position="327"/>
    </location>
</feature>
<dbReference type="PROSITE" id="PS51257">
    <property type="entry name" value="PROKAR_LIPOPROTEIN"/>
    <property type="match status" value="1"/>
</dbReference>
<feature type="compositionally biased region" description="Low complexity" evidence="1">
    <location>
        <begin position="509"/>
        <end position="552"/>
    </location>
</feature>
<dbReference type="EMBL" id="JBHRTF010000003">
    <property type="protein sequence ID" value="MFC3115116.1"/>
    <property type="molecule type" value="Genomic_DNA"/>
</dbReference>
<feature type="signal peptide" evidence="2">
    <location>
        <begin position="1"/>
        <end position="23"/>
    </location>
</feature>
<accession>A0ABV7FEB4</accession>
<proteinExistence type="predicted"/>
<protein>
    <submittedName>
        <fullName evidence="4">DUF5666 domain-containing protein</fullName>
    </submittedName>
</protein>
<name>A0ABV7FEB4_9GAMM</name>
<dbReference type="InterPro" id="IPR043724">
    <property type="entry name" value="DUF5666"/>
</dbReference>
<feature type="domain" description="DUF5666" evidence="3">
    <location>
        <begin position="427"/>
        <end position="488"/>
    </location>
</feature>
<feature type="domain" description="DUF5666" evidence="3">
    <location>
        <begin position="115"/>
        <end position="174"/>
    </location>
</feature>